<evidence type="ECO:0000256" key="2">
    <source>
        <dbReference type="ARBA" id="ARBA00022801"/>
    </source>
</evidence>
<comment type="similarity">
    <text evidence="1">Belongs to the HAM1 NTPase family.</text>
</comment>
<sequence>MNEANLETESERAAVFVTVITYLDGDTMEQFRGELKGSIATSLRGENGFGYAPIFIPEGTNETQAELSDGDRRSESHRGRAMQKLIT</sequence>
<proteinExistence type="inferred from homology"/>
<protein>
    <recommendedName>
        <fullName evidence="6">Non-canonical purine NTP pyrophosphatase</fullName>
    </recommendedName>
</protein>
<dbReference type="GO" id="GO:0009143">
    <property type="term" value="P:nucleoside triphosphate catabolic process"/>
    <property type="evidence" value="ECO:0007669"/>
    <property type="project" value="InterPro"/>
</dbReference>
<gene>
    <name evidence="4" type="ORF">Zmor_004197</name>
</gene>
<evidence type="ECO:0008006" key="6">
    <source>
        <dbReference type="Google" id="ProtNLM"/>
    </source>
</evidence>
<dbReference type="PANTHER" id="PTHR11067:SF9">
    <property type="entry name" value="INOSINE TRIPHOSPHATE PYROPHOSPHATASE"/>
    <property type="match status" value="1"/>
</dbReference>
<dbReference type="SUPFAM" id="SSF52972">
    <property type="entry name" value="ITPase-like"/>
    <property type="match status" value="1"/>
</dbReference>
<dbReference type="Pfam" id="PF01725">
    <property type="entry name" value="Ham1p_like"/>
    <property type="match status" value="1"/>
</dbReference>
<dbReference type="Gene3D" id="3.90.950.10">
    <property type="match status" value="1"/>
</dbReference>
<dbReference type="GO" id="GO:0005737">
    <property type="term" value="C:cytoplasm"/>
    <property type="evidence" value="ECO:0007669"/>
    <property type="project" value="TreeGrafter"/>
</dbReference>
<dbReference type="GO" id="GO:0047429">
    <property type="term" value="F:nucleoside triphosphate diphosphatase activity"/>
    <property type="evidence" value="ECO:0007669"/>
    <property type="project" value="InterPro"/>
</dbReference>
<name>A0AA38M156_9CUCU</name>
<dbReference type="AlphaFoldDB" id="A0AA38M156"/>
<keyword evidence="2" id="KW-0378">Hydrolase</keyword>
<organism evidence="4 5">
    <name type="scientific">Zophobas morio</name>
    <dbReference type="NCBI Taxonomy" id="2755281"/>
    <lineage>
        <taxon>Eukaryota</taxon>
        <taxon>Metazoa</taxon>
        <taxon>Ecdysozoa</taxon>
        <taxon>Arthropoda</taxon>
        <taxon>Hexapoda</taxon>
        <taxon>Insecta</taxon>
        <taxon>Pterygota</taxon>
        <taxon>Neoptera</taxon>
        <taxon>Endopterygota</taxon>
        <taxon>Coleoptera</taxon>
        <taxon>Polyphaga</taxon>
        <taxon>Cucujiformia</taxon>
        <taxon>Tenebrionidae</taxon>
        <taxon>Zophobas</taxon>
    </lineage>
</organism>
<dbReference type="PANTHER" id="PTHR11067">
    <property type="entry name" value="INOSINE TRIPHOSPHATE PYROPHOSPHATASE/HAM1 PROTEIN"/>
    <property type="match status" value="1"/>
</dbReference>
<feature type="compositionally biased region" description="Basic and acidic residues" evidence="3">
    <location>
        <begin position="69"/>
        <end position="78"/>
    </location>
</feature>
<accession>A0AA38M156</accession>
<dbReference type="InterPro" id="IPR029001">
    <property type="entry name" value="ITPase-like_fam"/>
</dbReference>
<comment type="caution">
    <text evidence="4">The sequence shown here is derived from an EMBL/GenBank/DDBJ whole genome shotgun (WGS) entry which is preliminary data.</text>
</comment>
<dbReference type="Proteomes" id="UP001168821">
    <property type="component" value="Unassembled WGS sequence"/>
</dbReference>
<keyword evidence="5" id="KW-1185">Reference proteome</keyword>
<dbReference type="EMBL" id="JALNTZ010001307">
    <property type="protein sequence ID" value="KAJ3626889.1"/>
    <property type="molecule type" value="Genomic_DNA"/>
</dbReference>
<evidence type="ECO:0000256" key="3">
    <source>
        <dbReference type="SAM" id="MobiDB-lite"/>
    </source>
</evidence>
<evidence type="ECO:0000256" key="1">
    <source>
        <dbReference type="ARBA" id="ARBA00008023"/>
    </source>
</evidence>
<evidence type="ECO:0000313" key="4">
    <source>
        <dbReference type="EMBL" id="KAJ3626889.1"/>
    </source>
</evidence>
<dbReference type="InterPro" id="IPR002637">
    <property type="entry name" value="RdgB/HAM1"/>
</dbReference>
<feature type="region of interest" description="Disordered" evidence="3">
    <location>
        <begin position="54"/>
        <end position="87"/>
    </location>
</feature>
<reference evidence="4" key="1">
    <citation type="journal article" date="2023" name="G3 (Bethesda)">
        <title>Whole genome assemblies of Zophobas morio and Tenebrio molitor.</title>
        <authorList>
            <person name="Kaur S."/>
            <person name="Stinson S.A."/>
            <person name="diCenzo G.C."/>
        </authorList>
    </citation>
    <scope>NUCLEOTIDE SEQUENCE</scope>
    <source>
        <strain evidence="4">QUZm001</strain>
    </source>
</reference>
<evidence type="ECO:0000313" key="5">
    <source>
        <dbReference type="Proteomes" id="UP001168821"/>
    </source>
</evidence>